<keyword evidence="1 3" id="KW-0808">Transferase</keyword>
<proteinExistence type="predicted"/>
<reference evidence="3 4" key="1">
    <citation type="submission" date="2017-07" db="EMBL/GenBank/DDBJ databases">
        <title>Genomes of Fischerella (Mastigocladus) sp. strains.</title>
        <authorList>
            <person name="Miller S.R."/>
        </authorList>
    </citation>
    <scope>NUCLEOTIDE SEQUENCE [LARGE SCALE GENOMIC DNA]</scope>
    <source>
        <strain evidence="3 4">CCMEE 5268</strain>
    </source>
</reference>
<dbReference type="PANTHER" id="PTHR46401:SF2">
    <property type="entry name" value="GLYCOSYLTRANSFERASE WBBK-RELATED"/>
    <property type="match status" value="1"/>
</dbReference>
<name>A0A2N6KLN3_9CYAN</name>
<dbReference type="Proteomes" id="UP000235025">
    <property type="component" value="Unassembled WGS sequence"/>
</dbReference>
<sequence length="404" mass="45950">MQSSLIQKYYIFFLVDEIPKPGASLVQSTNAANGAANLGYPTVLAYPYKGLSALNPLNLIRPFRPRKVSAELIKYYNLQEKLKIAPLPMPWPVDHIKGKLTNSNTIATKYYFPFHILSQTKLVHAWNWNFIKAAIKHGIPVIYEHHHHEDKKFEPEIVNHPLFQLAVTVADTIRDDMIAKGMPPKKVIKLHNGYNRFFMERQPEKAAIWRQKLLKNGRKKLVVYSGALRQFKGIDTLIDVAKKLTNIEFVCAGGDDKEVAYYQQIVQQKQVDNISFLGYILHEDLASLLQAADVLAHPHCSGPAATFTSPMKLFDYLASGNPIVATEIPSLMEFKNTNAIAAWCEPDNPHKFAAALKQVLETYPRKEQGYSEIIEFVKQFSWENRAAKILSYIDESLHPELVNH</sequence>
<dbReference type="PANTHER" id="PTHR46401">
    <property type="entry name" value="GLYCOSYLTRANSFERASE WBBK-RELATED"/>
    <property type="match status" value="1"/>
</dbReference>
<evidence type="ECO:0000256" key="1">
    <source>
        <dbReference type="ARBA" id="ARBA00022679"/>
    </source>
</evidence>
<dbReference type="GO" id="GO:0016757">
    <property type="term" value="F:glycosyltransferase activity"/>
    <property type="evidence" value="ECO:0007669"/>
    <property type="project" value="InterPro"/>
</dbReference>
<evidence type="ECO:0000259" key="2">
    <source>
        <dbReference type="Pfam" id="PF00534"/>
    </source>
</evidence>
<accession>A0A2N6KLN3</accession>
<dbReference type="InterPro" id="IPR001296">
    <property type="entry name" value="Glyco_trans_1"/>
</dbReference>
<dbReference type="Pfam" id="PF00534">
    <property type="entry name" value="Glycos_transf_1"/>
    <property type="match status" value="1"/>
</dbReference>
<feature type="domain" description="Glycosyl transferase family 1" evidence="2">
    <location>
        <begin position="208"/>
        <end position="366"/>
    </location>
</feature>
<organism evidence="3 4">
    <name type="scientific">Fischerella thermalis CCMEE 5268</name>
    <dbReference type="NCBI Taxonomy" id="2019662"/>
    <lineage>
        <taxon>Bacteria</taxon>
        <taxon>Bacillati</taxon>
        <taxon>Cyanobacteriota</taxon>
        <taxon>Cyanophyceae</taxon>
        <taxon>Nostocales</taxon>
        <taxon>Hapalosiphonaceae</taxon>
        <taxon>Fischerella</taxon>
    </lineage>
</organism>
<dbReference type="SUPFAM" id="SSF53756">
    <property type="entry name" value="UDP-Glycosyltransferase/glycogen phosphorylase"/>
    <property type="match status" value="1"/>
</dbReference>
<dbReference type="AlphaFoldDB" id="A0A2N6KLN3"/>
<evidence type="ECO:0000313" key="3">
    <source>
        <dbReference type="EMBL" id="PMB00764.1"/>
    </source>
</evidence>
<evidence type="ECO:0000313" key="4">
    <source>
        <dbReference type="Proteomes" id="UP000235025"/>
    </source>
</evidence>
<gene>
    <name evidence="3" type="ORF">CEN50_02000</name>
</gene>
<dbReference type="Gene3D" id="3.40.50.2000">
    <property type="entry name" value="Glycogen Phosphorylase B"/>
    <property type="match status" value="2"/>
</dbReference>
<dbReference type="GO" id="GO:0009103">
    <property type="term" value="P:lipopolysaccharide biosynthetic process"/>
    <property type="evidence" value="ECO:0007669"/>
    <property type="project" value="TreeGrafter"/>
</dbReference>
<comment type="caution">
    <text evidence="3">The sequence shown here is derived from an EMBL/GenBank/DDBJ whole genome shotgun (WGS) entry which is preliminary data.</text>
</comment>
<protein>
    <submittedName>
        <fullName evidence="3">Glycosyl transferase family 1</fullName>
    </submittedName>
</protein>
<dbReference type="EMBL" id="NMQA01000020">
    <property type="protein sequence ID" value="PMB00764.1"/>
    <property type="molecule type" value="Genomic_DNA"/>
</dbReference>
<dbReference type="RefSeq" id="WP_102171229.1">
    <property type="nucleotide sequence ID" value="NZ_NMQA01000020.1"/>
</dbReference>